<evidence type="ECO:0000313" key="4">
    <source>
        <dbReference type="Proteomes" id="UP000647339"/>
    </source>
</evidence>
<dbReference type="CDD" id="cd16025">
    <property type="entry name" value="PAS_like"/>
    <property type="match status" value="1"/>
</dbReference>
<dbReference type="EMBL" id="BMIU01000016">
    <property type="protein sequence ID" value="GGF39808.1"/>
    <property type="molecule type" value="Genomic_DNA"/>
</dbReference>
<dbReference type="InterPro" id="IPR017850">
    <property type="entry name" value="Alkaline_phosphatase_core_sf"/>
</dbReference>
<dbReference type="Gene3D" id="3.40.720.10">
    <property type="entry name" value="Alkaline Phosphatase, subunit A"/>
    <property type="match status" value="1"/>
</dbReference>
<proteinExistence type="inferred from homology"/>
<dbReference type="Gene3D" id="2.60.120.200">
    <property type="match status" value="1"/>
</dbReference>
<dbReference type="Gene3D" id="3.30.1120.10">
    <property type="match status" value="1"/>
</dbReference>
<dbReference type="Proteomes" id="UP000647339">
    <property type="component" value="Unassembled WGS sequence"/>
</dbReference>
<keyword evidence="4" id="KW-1185">Reference proteome</keyword>
<protein>
    <submittedName>
        <fullName evidence="3">Arylsulfatase</fullName>
    </submittedName>
</protein>
<dbReference type="InterPro" id="IPR050738">
    <property type="entry name" value="Sulfatase"/>
</dbReference>
<dbReference type="PANTHER" id="PTHR42693">
    <property type="entry name" value="ARYLSULFATASE FAMILY MEMBER"/>
    <property type="match status" value="1"/>
</dbReference>
<comment type="caution">
    <text evidence="3">The sequence shown here is derived from an EMBL/GenBank/DDBJ whole genome shotgun (WGS) entry which is preliminary data.</text>
</comment>
<name>A0ABQ1V681_9BACT</name>
<dbReference type="SUPFAM" id="SSF53649">
    <property type="entry name" value="Alkaline phosphatase-like"/>
    <property type="match status" value="1"/>
</dbReference>
<gene>
    <name evidence="3" type="ORF">GCM10011339_30420</name>
</gene>
<evidence type="ECO:0000313" key="3">
    <source>
        <dbReference type="EMBL" id="GGF39808.1"/>
    </source>
</evidence>
<feature type="domain" description="Sulfatase N-terminal" evidence="2">
    <location>
        <begin position="79"/>
        <end position="493"/>
    </location>
</feature>
<dbReference type="InterPro" id="IPR013320">
    <property type="entry name" value="ConA-like_dom_sf"/>
</dbReference>
<dbReference type="SUPFAM" id="SSF49899">
    <property type="entry name" value="Concanavalin A-like lectins/glucanases"/>
    <property type="match status" value="1"/>
</dbReference>
<dbReference type="Pfam" id="PF00884">
    <property type="entry name" value="Sulfatase"/>
    <property type="match status" value="1"/>
</dbReference>
<comment type="similarity">
    <text evidence="1">Belongs to the sulfatase family.</text>
</comment>
<organism evidence="3 4">
    <name type="scientific">Echinicola rosea</name>
    <dbReference type="NCBI Taxonomy" id="1807691"/>
    <lineage>
        <taxon>Bacteria</taxon>
        <taxon>Pseudomonadati</taxon>
        <taxon>Bacteroidota</taxon>
        <taxon>Cytophagia</taxon>
        <taxon>Cytophagales</taxon>
        <taxon>Cyclobacteriaceae</taxon>
        <taxon>Echinicola</taxon>
    </lineage>
</organism>
<dbReference type="PANTHER" id="PTHR42693:SF43">
    <property type="entry name" value="BLL2667 PROTEIN"/>
    <property type="match status" value="1"/>
</dbReference>
<reference evidence="4" key="1">
    <citation type="journal article" date="2019" name="Int. J. Syst. Evol. Microbiol.">
        <title>The Global Catalogue of Microorganisms (GCM) 10K type strain sequencing project: providing services to taxonomists for standard genome sequencing and annotation.</title>
        <authorList>
            <consortium name="The Broad Institute Genomics Platform"/>
            <consortium name="The Broad Institute Genome Sequencing Center for Infectious Disease"/>
            <person name="Wu L."/>
            <person name="Ma J."/>
        </authorList>
    </citation>
    <scope>NUCLEOTIDE SEQUENCE [LARGE SCALE GENOMIC DNA]</scope>
    <source>
        <strain evidence="4">CGMCC 1.15407</strain>
    </source>
</reference>
<sequence>MRLLFDQKITLLIMEKSIPRFLLLMLFLVGSHFVFGQTGNPQQNKLPYNDPEFHGEIGRTYKDSKMDWPEYVEPKEGAPNVVVIMLDDVGFGMTSTFGGSVPTPHLDSLAGEGLRYNRFHTTAVCAATRAAFLTGRNHHNASSGFLPEWSTGFPGYTSLIPRSTTPISKVIKYNGMNTAWFGKNHNTPDWETSPAGPFERWPTGMGFDYFYGFNAGETDQYNPVIFENTLPVEPETTPAEGYHFMADMTDKAIDWMKLQKSISPDKPVFMYFAPGAIHAPHHTPKEWRDKFKGKFDHGWDKEREITYARQKEIGIIPADAKLSPRNENIKPWASLSDNEQKFYALLQENYAGYMAYTDHEIGRLLQAIGELPDAENTLVIYIVGDNGASTEGGLEGTLNEIKALNGIQSTLEENLERADEIGEPGSEPHVPVGWGLAMNTPFPWAKQVASHFGGSRNPMVVSWPKVIKDKGSIRSQFLHVIDVMPTILEATGMEAPEYIDGVKQKPMDGKSFMATFTEADVPEIRTTQYFEILANRALYHEGWVAAHQHTKPWRMDLAPGFEHETWELYHVEEDFSEAENVANEYPEKLEELKALWEEEAQKYQVYPLDDRGAQRLTVPKPSLIEDRTSFTFYEGAVRLPETVAPNTKNTSWNMEAMVETASGHKDGVINAIGGSSAGYALHVKDGYPTFTYNYFEAEVTDIKSSKKLPDGLAAVKVDFQYDGGGPGKGANVLLYINNEKVAEGRLEATVPARFGIDTFGVGVDTGSPVIKNYSVNEFQGRIAEVNIELKP</sequence>
<dbReference type="InterPro" id="IPR000917">
    <property type="entry name" value="Sulfatase_N"/>
</dbReference>
<evidence type="ECO:0000259" key="2">
    <source>
        <dbReference type="Pfam" id="PF00884"/>
    </source>
</evidence>
<accession>A0ABQ1V681</accession>
<evidence type="ECO:0000256" key="1">
    <source>
        <dbReference type="ARBA" id="ARBA00008779"/>
    </source>
</evidence>